<keyword evidence="11" id="KW-1185">Reference proteome</keyword>
<reference evidence="10 11" key="1">
    <citation type="submission" date="2020-03" db="EMBL/GenBank/DDBJ databases">
        <title>Sequencing the genomes of 1000 actinobacteria strains.</title>
        <authorList>
            <person name="Klenk H.-P."/>
        </authorList>
    </citation>
    <scope>NUCLEOTIDE SEQUENCE [LARGE SCALE GENOMIC DNA]</scope>
    <source>
        <strain evidence="10 11">DSM 45685</strain>
    </source>
</reference>
<evidence type="ECO:0000256" key="4">
    <source>
        <dbReference type="ARBA" id="ARBA00022741"/>
    </source>
</evidence>
<dbReference type="PANTHER" id="PTHR43289:SF6">
    <property type="entry name" value="SERINE_THREONINE-PROTEIN KINASE NEKL-3"/>
    <property type="match status" value="1"/>
</dbReference>
<evidence type="ECO:0000256" key="5">
    <source>
        <dbReference type="ARBA" id="ARBA00022777"/>
    </source>
</evidence>
<evidence type="ECO:0000256" key="2">
    <source>
        <dbReference type="ARBA" id="ARBA00022527"/>
    </source>
</evidence>
<feature type="compositionally biased region" description="Low complexity" evidence="8">
    <location>
        <begin position="353"/>
        <end position="371"/>
    </location>
</feature>
<dbReference type="GO" id="GO:0004674">
    <property type="term" value="F:protein serine/threonine kinase activity"/>
    <property type="evidence" value="ECO:0007669"/>
    <property type="project" value="UniProtKB-KW"/>
</dbReference>
<keyword evidence="2" id="KW-0723">Serine/threonine-protein kinase</keyword>
<feature type="compositionally biased region" description="Basic and acidic residues" evidence="8">
    <location>
        <begin position="480"/>
        <end position="504"/>
    </location>
</feature>
<feature type="region of interest" description="Disordered" evidence="8">
    <location>
        <begin position="275"/>
        <end position="318"/>
    </location>
</feature>
<feature type="domain" description="Protein kinase" evidence="9">
    <location>
        <begin position="12"/>
        <end position="271"/>
    </location>
</feature>
<dbReference type="Pfam" id="PF00069">
    <property type="entry name" value="Pkinase"/>
    <property type="match status" value="1"/>
</dbReference>
<dbReference type="CDD" id="cd14014">
    <property type="entry name" value="STKc_PknB_like"/>
    <property type="match status" value="1"/>
</dbReference>
<organism evidence="10 11">
    <name type="scientific">Saccharomonospora amisosensis</name>
    <dbReference type="NCBI Taxonomy" id="1128677"/>
    <lineage>
        <taxon>Bacteria</taxon>
        <taxon>Bacillati</taxon>
        <taxon>Actinomycetota</taxon>
        <taxon>Actinomycetes</taxon>
        <taxon>Pseudonocardiales</taxon>
        <taxon>Pseudonocardiaceae</taxon>
        <taxon>Saccharomonospora</taxon>
    </lineage>
</organism>
<feature type="region of interest" description="Disordered" evidence="8">
    <location>
        <begin position="348"/>
        <end position="371"/>
    </location>
</feature>
<evidence type="ECO:0000256" key="6">
    <source>
        <dbReference type="ARBA" id="ARBA00022840"/>
    </source>
</evidence>
<dbReference type="Gene3D" id="3.30.200.20">
    <property type="entry name" value="Phosphorylase Kinase, domain 1"/>
    <property type="match status" value="1"/>
</dbReference>
<dbReference type="InterPro" id="IPR017441">
    <property type="entry name" value="Protein_kinase_ATP_BS"/>
</dbReference>
<evidence type="ECO:0000256" key="1">
    <source>
        <dbReference type="ARBA" id="ARBA00012513"/>
    </source>
</evidence>
<dbReference type="InterPro" id="IPR008271">
    <property type="entry name" value="Ser/Thr_kinase_AS"/>
</dbReference>
<comment type="caution">
    <text evidence="10">The sequence shown here is derived from an EMBL/GenBank/DDBJ whole genome shotgun (WGS) entry which is preliminary data.</text>
</comment>
<name>A0A7X5USW1_9PSEU</name>
<keyword evidence="4 7" id="KW-0547">Nucleotide-binding</keyword>
<dbReference type="SUPFAM" id="SSF56112">
    <property type="entry name" value="Protein kinase-like (PK-like)"/>
    <property type="match status" value="1"/>
</dbReference>
<dbReference type="GO" id="GO:0005524">
    <property type="term" value="F:ATP binding"/>
    <property type="evidence" value="ECO:0007669"/>
    <property type="project" value="UniProtKB-UniRule"/>
</dbReference>
<dbReference type="EMBL" id="JAAOYM010000001">
    <property type="protein sequence ID" value="NIJ13078.1"/>
    <property type="molecule type" value="Genomic_DNA"/>
</dbReference>
<dbReference type="PROSITE" id="PS50011">
    <property type="entry name" value="PROTEIN_KINASE_DOM"/>
    <property type="match status" value="1"/>
</dbReference>
<dbReference type="InterPro" id="IPR011009">
    <property type="entry name" value="Kinase-like_dom_sf"/>
</dbReference>
<dbReference type="RefSeq" id="WP_167172601.1">
    <property type="nucleotide sequence ID" value="NZ_JAAOYM010000001.1"/>
</dbReference>
<accession>A0A7X5USW1</accession>
<evidence type="ECO:0000256" key="7">
    <source>
        <dbReference type="PROSITE-ProRule" id="PRU10141"/>
    </source>
</evidence>
<dbReference type="PROSITE" id="PS00107">
    <property type="entry name" value="PROTEIN_KINASE_ATP"/>
    <property type="match status" value="1"/>
</dbReference>
<gene>
    <name evidence="10" type="ORF">FHU38_003422</name>
</gene>
<proteinExistence type="predicted"/>
<dbReference type="SMART" id="SM00220">
    <property type="entry name" value="S_TKc"/>
    <property type="match status" value="1"/>
</dbReference>
<dbReference type="PANTHER" id="PTHR43289">
    <property type="entry name" value="MITOGEN-ACTIVATED PROTEIN KINASE KINASE KINASE 20-RELATED"/>
    <property type="match status" value="1"/>
</dbReference>
<sequence>MSEVGDLLAGRYRLRRHVGTGAMGVVWEAADERLGRTVAVKQLLIQPGLDAAGAEEARQRAMREGRIAARLHHPNAIAVHDVTEDAGLPLLVMEFFPARTLADVLAREGALNAVDAARVGTQAAAALAAAHRAGIVHRDVKPANVLIAEDGTTKLADFGISHAGGDISVTRAGVVAGTPAYLAPEVARGQQPSTASDIYSLGATVYTAVEGSPPFGDDETNPLGVLHRVAAGAVPPPGRAGVLTPVLLGMLADDPRLRPTAEQARETMRAIASGQAPDLDRTQPIPAVTGSPTQALSRANAGGTRLDMSPAVGSEPVRRRTRPWAYAAAAIGAALLVTLVLTLTNGDDAPSNATARQPTTTAPTSTTRSLTPAEMEAVVADFYAQLPDNTDAAWAHLGPELRAEGRDDFDARWTRVKKVTVVSAPRSTGDDTVHVGVDLAMRGGATITEFHQFELMVLDNAVVIGTDTLLHRQRTAPPQSDKDGEGNKDEEKSKGKDDKKDEDG</sequence>
<keyword evidence="3" id="KW-0808">Transferase</keyword>
<feature type="binding site" evidence="7">
    <location>
        <position position="41"/>
    </location>
    <ligand>
        <name>ATP</name>
        <dbReference type="ChEBI" id="CHEBI:30616"/>
    </ligand>
</feature>
<dbReference type="Gene3D" id="1.10.510.10">
    <property type="entry name" value="Transferase(Phosphotransferase) domain 1"/>
    <property type="match status" value="1"/>
</dbReference>
<dbReference type="Proteomes" id="UP000545493">
    <property type="component" value="Unassembled WGS sequence"/>
</dbReference>
<evidence type="ECO:0000313" key="11">
    <source>
        <dbReference type="Proteomes" id="UP000545493"/>
    </source>
</evidence>
<evidence type="ECO:0000256" key="3">
    <source>
        <dbReference type="ARBA" id="ARBA00022679"/>
    </source>
</evidence>
<dbReference type="EC" id="2.7.11.1" evidence="1"/>
<evidence type="ECO:0000313" key="10">
    <source>
        <dbReference type="EMBL" id="NIJ13078.1"/>
    </source>
</evidence>
<dbReference type="AlphaFoldDB" id="A0A7X5USW1"/>
<dbReference type="InterPro" id="IPR000719">
    <property type="entry name" value="Prot_kinase_dom"/>
</dbReference>
<keyword evidence="5" id="KW-0418">Kinase</keyword>
<keyword evidence="6 7" id="KW-0067">ATP-binding</keyword>
<dbReference type="PROSITE" id="PS00108">
    <property type="entry name" value="PROTEIN_KINASE_ST"/>
    <property type="match status" value="1"/>
</dbReference>
<evidence type="ECO:0000259" key="9">
    <source>
        <dbReference type="PROSITE" id="PS50011"/>
    </source>
</evidence>
<protein>
    <recommendedName>
        <fullName evidence="1">non-specific serine/threonine protein kinase</fullName>
        <ecNumber evidence="1">2.7.11.1</ecNumber>
    </recommendedName>
</protein>
<feature type="region of interest" description="Disordered" evidence="8">
    <location>
        <begin position="470"/>
        <end position="504"/>
    </location>
</feature>
<evidence type="ECO:0000256" key="8">
    <source>
        <dbReference type="SAM" id="MobiDB-lite"/>
    </source>
</evidence>